<dbReference type="EMBL" id="AMZH03038681">
    <property type="protein sequence ID" value="RRT31505.1"/>
    <property type="molecule type" value="Genomic_DNA"/>
</dbReference>
<dbReference type="Proteomes" id="UP000287651">
    <property type="component" value="Unassembled WGS sequence"/>
</dbReference>
<comment type="caution">
    <text evidence="1">The sequence shown here is derived from an EMBL/GenBank/DDBJ whole genome shotgun (WGS) entry which is preliminary data.</text>
</comment>
<name>A0A426WW77_ENSVE</name>
<organism evidence="1 2">
    <name type="scientific">Ensete ventricosum</name>
    <name type="common">Abyssinian banana</name>
    <name type="synonym">Musa ensete</name>
    <dbReference type="NCBI Taxonomy" id="4639"/>
    <lineage>
        <taxon>Eukaryota</taxon>
        <taxon>Viridiplantae</taxon>
        <taxon>Streptophyta</taxon>
        <taxon>Embryophyta</taxon>
        <taxon>Tracheophyta</taxon>
        <taxon>Spermatophyta</taxon>
        <taxon>Magnoliopsida</taxon>
        <taxon>Liliopsida</taxon>
        <taxon>Zingiberales</taxon>
        <taxon>Musaceae</taxon>
        <taxon>Ensete</taxon>
    </lineage>
</organism>
<dbReference type="AlphaFoldDB" id="A0A426WW77"/>
<reference evidence="1 2" key="1">
    <citation type="journal article" date="2014" name="Agronomy (Basel)">
        <title>A Draft Genome Sequence for Ensete ventricosum, the Drought-Tolerant Tree Against Hunger.</title>
        <authorList>
            <person name="Harrison J."/>
            <person name="Moore K.A."/>
            <person name="Paszkiewicz K."/>
            <person name="Jones T."/>
            <person name="Grant M."/>
            <person name="Ambacheew D."/>
            <person name="Muzemil S."/>
            <person name="Studholme D.J."/>
        </authorList>
    </citation>
    <scope>NUCLEOTIDE SEQUENCE [LARGE SCALE GENOMIC DNA]</scope>
</reference>
<proteinExistence type="predicted"/>
<protein>
    <submittedName>
        <fullName evidence="1">Uncharacterized protein</fullName>
    </submittedName>
</protein>
<gene>
    <name evidence="1" type="ORF">B296_00057463</name>
</gene>
<feature type="non-terminal residue" evidence="1">
    <location>
        <position position="1"/>
    </location>
</feature>
<evidence type="ECO:0000313" key="1">
    <source>
        <dbReference type="EMBL" id="RRT31505.1"/>
    </source>
</evidence>
<accession>A0A426WW77</accession>
<sequence>EFRSIFCAPYRNFKILAIPNVLAHGKSYDHTFTKKCDVINFAQSRVSIDLSCTISEFQNTGHSERISPWEVVRVRFHEKT</sequence>
<evidence type="ECO:0000313" key="2">
    <source>
        <dbReference type="Proteomes" id="UP000287651"/>
    </source>
</evidence>